<dbReference type="PANTHER" id="PTHR43798">
    <property type="entry name" value="MONOACYLGLYCEROL LIPASE"/>
    <property type="match status" value="1"/>
</dbReference>
<dbReference type="GO" id="GO:0016787">
    <property type="term" value="F:hydrolase activity"/>
    <property type="evidence" value="ECO:0007669"/>
    <property type="project" value="UniProtKB-KW"/>
</dbReference>
<keyword evidence="2" id="KW-0378">Hydrolase</keyword>
<dbReference type="EMBL" id="CP106982">
    <property type="protein sequence ID" value="UYF92766.1"/>
    <property type="molecule type" value="Genomic_DNA"/>
</dbReference>
<feature type="domain" description="AB hydrolase-1" evidence="1">
    <location>
        <begin position="54"/>
        <end position="268"/>
    </location>
</feature>
<dbReference type="AlphaFoldDB" id="A0AA46SC77"/>
<dbReference type="SUPFAM" id="SSF53474">
    <property type="entry name" value="alpha/beta-Hydrolases"/>
    <property type="match status" value="1"/>
</dbReference>
<protein>
    <submittedName>
        <fullName evidence="2">Alpha/beta fold hydrolase</fullName>
    </submittedName>
</protein>
<organism evidence="2 3">
    <name type="scientific">Rhodococcus aetherivorans</name>
    <dbReference type="NCBI Taxonomy" id="191292"/>
    <lineage>
        <taxon>Bacteria</taxon>
        <taxon>Bacillati</taxon>
        <taxon>Actinomycetota</taxon>
        <taxon>Actinomycetes</taxon>
        <taxon>Mycobacteriales</taxon>
        <taxon>Nocardiaceae</taxon>
        <taxon>Rhodococcus</taxon>
    </lineage>
</organism>
<dbReference type="InterPro" id="IPR050266">
    <property type="entry name" value="AB_hydrolase_sf"/>
</dbReference>
<dbReference type="RefSeq" id="WP_050034890.1">
    <property type="nucleotide sequence ID" value="NZ_CP011341.1"/>
</dbReference>
<gene>
    <name evidence="2" type="ORF">OCS65_20145</name>
</gene>
<dbReference type="InterPro" id="IPR029058">
    <property type="entry name" value="AB_hydrolase_fold"/>
</dbReference>
<reference evidence="2" key="1">
    <citation type="submission" date="2022-09" db="EMBL/GenBank/DDBJ databases">
        <title>The genome sequence of Rhodococcus aetherivorans N1.</title>
        <authorList>
            <person name="Jiang W."/>
        </authorList>
    </citation>
    <scope>NUCLEOTIDE SEQUENCE</scope>
    <source>
        <strain evidence="2">N1</strain>
    </source>
</reference>
<dbReference type="InterPro" id="IPR000073">
    <property type="entry name" value="AB_hydrolase_1"/>
</dbReference>
<evidence type="ECO:0000313" key="2">
    <source>
        <dbReference type="EMBL" id="UYF92766.1"/>
    </source>
</evidence>
<name>A0AA46SC77_9NOCA</name>
<evidence type="ECO:0000259" key="1">
    <source>
        <dbReference type="Pfam" id="PF12697"/>
    </source>
</evidence>
<dbReference type="GeneID" id="83622779"/>
<proteinExistence type="predicted"/>
<dbReference type="PANTHER" id="PTHR43798:SF33">
    <property type="entry name" value="HYDROLASE, PUTATIVE (AFU_ORTHOLOGUE AFUA_2G14860)-RELATED"/>
    <property type="match status" value="1"/>
</dbReference>
<dbReference type="GO" id="GO:0016020">
    <property type="term" value="C:membrane"/>
    <property type="evidence" value="ECO:0007669"/>
    <property type="project" value="TreeGrafter"/>
</dbReference>
<dbReference type="KEGG" id="rav:AAT18_08785"/>
<dbReference type="Proteomes" id="UP001163947">
    <property type="component" value="Chromosome"/>
</dbReference>
<dbReference type="Pfam" id="PF12697">
    <property type="entry name" value="Abhydrolase_6"/>
    <property type="match status" value="1"/>
</dbReference>
<accession>A0AA46SC77</accession>
<evidence type="ECO:0000313" key="3">
    <source>
        <dbReference type="Proteomes" id="UP001163947"/>
    </source>
</evidence>
<dbReference type="Gene3D" id="3.40.50.1820">
    <property type="entry name" value="alpha/beta hydrolase"/>
    <property type="match status" value="1"/>
</dbReference>
<dbReference type="PRINTS" id="PR00111">
    <property type="entry name" value="ABHYDROLASE"/>
</dbReference>
<sequence length="279" mass="30752">MTTIYTSEAGAREVRRRYRDALRDWPIPAEHVRVPTRQGETFVLVSGPDDAPPVLLLHGSGANATMWRDDIGSWARHFRTYAVDLVGEPGESAPSRPPLASDAYALWLDDVREGLGVTSAAIVGVSLGGWMAVDYATRRPERVTRLVLLCPGGLGRQRMGWLVKAMFLRLFGRRGALRSAAVVTGLDTPETRPVLDEVVLTFAHFKPRTERLPVFSDDALRRLTMPALVIVGGRDVLFDSEGTADRVHRCLPHATVEVLPEAGHAILGRTESVLEFLRD</sequence>